<dbReference type="Proteomes" id="UP000321947">
    <property type="component" value="Unassembled WGS sequence"/>
</dbReference>
<evidence type="ECO:0000256" key="11">
    <source>
        <dbReference type="SAM" id="SignalP"/>
    </source>
</evidence>
<accession>A0A5D3CQ08</accession>
<keyword evidence="5" id="KW-0677">Repeat</keyword>
<dbReference type="InterPro" id="IPR001611">
    <property type="entry name" value="Leu-rich_rpt"/>
</dbReference>
<proteinExistence type="predicted"/>
<evidence type="ECO:0000256" key="1">
    <source>
        <dbReference type="ARBA" id="ARBA00004370"/>
    </source>
</evidence>
<comment type="subcellular location">
    <subcellularLocation>
        <location evidence="1">Membrane</location>
    </subcellularLocation>
</comment>
<name>A0A5D3CQ08_CUCMM</name>
<keyword evidence="6 10" id="KW-1133">Transmembrane helix</keyword>
<feature type="compositionally biased region" description="Pro residues" evidence="9">
    <location>
        <begin position="449"/>
        <end position="459"/>
    </location>
</feature>
<feature type="compositionally biased region" description="Basic and acidic residues" evidence="9">
    <location>
        <begin position="386"/>
        <end position="440"/>
    </location>
</feature>
<dbReference type="Gene3D" id="1.10.510.10">
    <property type="entry name" value="Transferase(Phosphotransferase) domain 1"/>
    <property type="match status" value="1"/>
</dbReference>
<feature type="chain" id="PRO_5022722251" evidence="11">
    <location>
        <begin position="28"/>
        <end position="824"/>
    </location>
</feature>
<evidence type="ECO:0000256" key="9">
    <source>
        <dbReference type="SAM" id="MobiDB-lite"/>
    </source>
</evidence>
<dbReference type="FunFam" id="3.30.200.20:FF:000125">
    <property type="entry name" value="Protein STRUBBELIG-RECEPTOR FAMILY 8"/>
    <property type="match status" value="1"/>
</dbReference>
<dbReference type="Gene3D" id="3.30.200.20">
    <property type="entry name" value="Phosphorylase Kinase, domain 1"/>
    <property type="match status" value="1"/>
</dbReference>
<evidence type="ECO:0000259" key="12">
    <source>
        <dbReference type="PROSITE" id="PS50011"/>
    </source>
</evidence>
<dbReference type="Pfam" id="PF00560">
    <property type="entry name" value="LRR_1"/>
    <property type="match status" value="1"/>
</dbReference>
<feature type="region of interest" description="Disordered" evidence="9">
    <location>
        <begin position="357"/>
        <end position="460"/>
    </location>
</feature>
<comment type="caution">
    <text evidence="13">The sequence shown here is derived from an EMBL/GenBank/DDBJ whole genome shotgun (WGS) entry which is preliminary data.</text>
</comment>
<feature type="compositionally biased region" description="Basic and acidic residues" evidence="9">
    <location>
        <begin position="357"/>
        <end position="368"/>
    </location>
</feature>
<feature type="domain" description="Protein kinase" evidence="12">
    <location>
        <begin position="503"/>
        <end position="777"/>
    </location>
</feature>
<organism evidence="13 14">
    <name type="scientific">Cucumis melo var. makuwa</name>
    <name type="common">Oriental melon</name>
    <dbReference type="NCBI Taxonomy" id="1194695"/>
    <lineage>
        <taxon>Eukaryota</taxon>
        <taxon>Viridiplantae</taxon>
        <taxon>Streptophyta</taxon>
        <taxon>Embryophyta</taxon>
        <taxon>Tracheophyta</taxon>
        <taxon>Spermatophyta</taxon>
        <taxon>Magnoliopsida</taxon>
        <taxon>eudicotyledons</taxon>
        <taxon>Gunneridae</taxon>
        <taxon>Pentapetalae</taxon>
        <taxon>rosids</taxon>
        <taxon>fabids</taxon>
        <taxon>Cucurbitales</taxon>
        <taxon>Cucurbitaceae</taxon>
        <taxon>Benincaseae</taxon>
        <taxon>Cucumis</taxon>
    </lineage>
</organism>
<evidence type="ECO:0000256" key="4">
    <source>
        <dbReference type="ARBA" id="ARBA00022729"/>
    </source>
</evidence>
<keyword evidence="2" id="KW-0433">Leucine-rich repeat</keyword>
<dbReference type="GO" id="GO:0005524">
    <property type="term" value="F:ATP binding"/>
    <property type="evidence" value="ECO:0007669"/>
    <property type="project" value="InterPro"/>
</dbReference>
<dbReference type="Pfam" id="PF07714">
    <property type="entry name" value="PK_Tyr_Ser-Thr"/>
    <property type="match status" value="1"/>
</dbReference>
<dbReference type="PROSITE" id="PS50011">
    <property type="entry name" value="PROTEIN_KINASE_DOM"/>
    <property type="match status" value="1"/>
</dbReference>
<dbReference type="AlphaFoldDB" id="A0A5D3CQ08"/>
<dbReference type="InterPro" id="IPR001245">
    <property type="entry name" value="Ser-Thr/Tyr_kinase_cat_dom"/>
</dbReference>
<dbReference type="SUPFAM" id="SSF52058">
    <property type="entry name" value="L domain-like"/>
    <property type="match status" value="1"/>
</dbReference>
<evidence type="ECO:0000313" key="14">
    <source>
        <dbReference type="Proteomes" id="UP000321947"/>
    </source>
</evidence>
<dbReference type="SUPFAM" id="SSF56112">
    <property type="entry name" value="Protein kinase-like (PK-like)"/>
    <property type="match status" value="1"/>
</dbReference>
<dbReference type="PANTHER" id="PTHR48007:SF22">
    <property type="entry name" value="PROTEIN STRUBBELIG-RECEPTOR FAMILY 3-LIKE ISOFORM X1"/>
    <property type="match status" value="1"/>
</dbReference>
<keyword evidence="8 13" id="KW-0675">Receptor</keyword>
<dbReference type="Gene3D" id="3.80.10.10">
    <property type="entry name" value="Ribonuclease Inhibitor"/>
    <property type="match status" value="1"/>
</dbReference>
<dbReference type="GO" id="GO:0004672">
    <property type="term" value="F:protein kinase activity"/>
    <property type="evidence" value="ECO:0007669"/>
    <property type="project" value="InterPro"/>
</dbReference>
<keyword evidence="7 10" id="KW-0472">Membrane</keyword>
<dbReference type="FunFam" id="3.80.10.10:FF:000062">
    <property type="entry name" value="protein STRUBBELIG-RECEPTOR FAMILY 3"/>
    <property type="match status" value="1"/>
</dbReference>
<protein>
    <submittedName>
        <fullName evidence="13">Protein STRUBBELIG-RECEPTOR FAMILY 3-like isoform X1</fullName>
    </submittedName>
</protein>
<dbReference type="FunFam" id="1.10.510.10:FF:000095">
    <property type="entry name" value="protein STRUBBELIG-RECEPTOR FAMILY 8"/>
    <property type="match status" value="1"/>
</dbReference>
<evidence type="ECO:0000256" key="6">
    <source>
        <dbReference type="ARBA" id="ARBA00022989"/>
    </source>
</evidence>
<dbReference type="InterPro" id="IPR011009">
    <property type="entry name" value="Kinase-like_dom_sf"/>
</dbReference>
<evidence type="ECO:0000256" key="2">
    <source>
        <dbReference type="ARBA" id="ARBA00022614"/>
    </source>
</evidence>
<evidence type="ECO:0000256" key="7">
    <source>
        <dbReference type="ARBA" id="ARBA00023136"/>
    </source>
</evidence>
<feature type="transmembrane region" description="Helical" evidence="10">
    <location>
        <begin position="327"/>
        <end position="351"/>
    </location>
</feature>
<dbReference type="PANTHER" id="PTHR48007">
    <property type="entry name" value="LEUCINE-RICH REPEAT RECEPTOR-LIKE PROTEIN KINASE PXC1"/>
    <property type="match status" value="1"/>
</dbReference>
<gene>
    <name evidence="13" type="ORF">E5676_scaffold255G007240</name>
</gene>
<feature type="signal peptide" evidence="11">
    <location>
        <begin position="1"/>
        <end position="27"/>
    </location>
</feature>
<evidence type="ECO:0000256" key="5">
    <source>
        <dbReference type="ARBA" id="ARBA00022737"/>
    </source>
</evidence>
<dbReference type="Pfam" id="PF13855">
    <property type="entry name" value="LRR_8"/>
    <property type="match status" value="1"/>
</dbReference>
<evidence type="ECO:0000256" key="8">
    <source>
        <dbReference type="ARBA" id="ARBA00023170"/>
    </source>
</evidence>
<evidence type="ECO:0000313" key="13">
    <source>
        <dbReference type="EMBL" id="TYK13114.1"/>
    </source>
</evidence>
<dbReference type="GO" id="GO:0016020">
    <property type="term" value="C:membrane"/>
    <property type="evidence" value="ECO:0007669"/>
    <property type="project" value="UniProtKB-SubCell"/>
</dbReference>
<keyword evidence="3 10" id="KW-0812">Transmembrane</keyword>
<reference evidence="13 14" key="1">
    <citation type="submission" date="2019-08" db="EMBL/GenBank/DDBJ databases">
        <title>Draft genome sequences of two oriental melons (Cucumis melo L. var makuwa).</title>
        <authorList>
            <person name="Kwon S.-Y."/>
        </authorList>
    </citation>
    <scope>NUCLEOTIDE SEQUENCE [LARGE SCALE GENOMIC DNA]</scope>
    <source>
        <strain evidence="14">cv. Chang Bougi</strain>
        <tissue evidence="13">Leaf</tissue>
    </source>
</reference>
<dbReference type="InterPro" id="IPR046959">
    <property type="entry name" value="PRK1-6/SRF4-like"/>
</dbReference>
<sequence>MGCANWNLFMKILIGLLLVSINPFCFGDTDLRDVAAINALFISLGYPPLRGWILVGGDPCGEKWQGVECVFSNITALYVNSIHHFLANFSFLSVNNVICFCHRQLSGLNLGGELGTSLDQFESIISMDLSNNHIGGNIPSTLPPTLRSLSLSANQFTGSIPPALASLTQLMDLSLNNNLLTGAIPDVFQLLNGLNNLDMSNNNLSGQLPPSVADLLSLTTLHLQNNQLSGMLDALQDLPLSDLNIENNLFSGPIPAKLLGIPNFRKDGNPFNTTIIPSAPALAPSPFAVAPVTVGPPTRQAGAGQPLWPGTPESSDGARSFFSAKRIIWIVIIGTGILVALGFCLLVSICLKRSKRREDNKSVRDKADMASNYKPKSMKPSVEGVDMEKGPKETTLKPLDRDRMKDRIMDFTTARLHDRKDTNGKRKDASSTSFRRDHTESSSISIDDFPPPPPPPPFPLLSTQEIAKPIVAAEVPSKVPRKLKTSSLKVFTIASLQQYTNSFSEDNLLGRGMLGSVYSAELPSGRLLAVKKLDGSSSTHWHDDDFHNLVSIICQIRHDNIVELVGYCAEHGQYLLIYEYCKNGTLYDALHVDKEMHQKLSWNVRVKIALGAARALEYLHEACQPPIMHQNFKSANILLDNELKPRVSDSGLARLLPSATQSSARFLPAQGYSAPEFELGTYTYQSDLYSFGVVMLELLTGRKSCDRSLPRGEQFLVRWAVPRLHDIDALSRMVDPSLNGMYPVKSLSRFADIISSCIMVTFSTTVASYQVTIDIYFSLLTFSANLLAERARISAPNLRNCTGTLANVVEESQKLKHFRRRIED</sequence>
<keyword evidence="4 11" id="KW-0732">Signal</keyword>
<evidence type="ECO:0000256" key="10">
    <source>
        <dbReference type="SAM" id="Phobius"/>
    </source>
</evidence>
<dbReference type="InterPro" id="IPR032675">
    <property type="entry name" value="LRR_dom_sf"/>
</dbReference>
<dbReference type="EMBL" id="SSTD01010113">
    <property type="protein sequence ID" value="TYK13114.1"/>
    <property type="molecule type" value="Genomic_DNA"/>
</dbReference>
<dbReference type="InterPro" id="IPR000719">
    <property type="entry name" value="Prot_kinase_dom"/>
</dbReference>
<evidence type="ECO:0000256" key="3">
    <source>
        <dbReference type="ARBA" id="ARBA00022692"/>
    </source>
</evidence>
<dbReference type="PROSITE" id="PS51450">
    <property type="entry name" value="LRR"/>
    <property type="match status" value="1"/>
</dbReference>